<gene>
    <name evidence="2" type="ORF">BKA14_002661</name>
</gene>
<comment type="caution">
    <text evidence="2">The sequence shown here is derived from an EMBL/GenBank/DDBJ whole genome shotgun (WGS) entry which is preliminary data.</text>
</comment>
<feature type="chain" id="PRO_5031556785" evidence="1">
    <location>
        <begin position="28"/>
        <end position="164"/>
    </location>
</feature>
<organism evidence="2 3">
    <name type="scientific">Paractinoplanes abujensis</name>
    <dbReference type="NCBI Taxonomy" id="882441"/>
    <lineage>
        <taxon>Bacteria</taxon>
        <taxon>Bacillati</taxon>
        <taxon>Actinomycetota</taxon>
        <taxon>Actinomycetes</taxon>
        <taxon>Micromonosporales</taxon>
        <taxon>Micromonosporaceae</taxon>
        <taxon>Paractinoplanes</taxon>
    </lineage>
</organism>
<feature type="signal peptide" evidence="1">
    <location>
        <begin position="1"/>
        <end position="27"/>
    </location>
</feature>
<protein>
    <submittedName>
        <fullName evidence="2">Uncharacterized protein</fullName>
    </submittedName>
</protein>
<evidence type="ECO:0000313" key="2">
    <source>
        <dbReference type="EMBL" id="MBB4692513.1"/>
    </source>
</evidence>
<keyword evidence="3" id="KW-1185">Reference proteome</keyword>
<dbReference type="Proteomes" id="UP000542742">
    <property type="component" value="Unassembled WGS sequence"/>
</dbReference>
<dbReference type="RefSeq" id="WP_184951226.1">
    <property type="nucleotide sequence ID" value="NZ_BOMC01000065.1"/>
</dbReference>
<proteinExistence type="predicted"/>
<dbReference type="InterPro" id="IPR006311">
    <property type="entry name" value="TAT_signal"/>
</dbReference>
<keyword evidence="1" id="KW-0732">Signal</keyword>
<sequence>MSTVRRLLGLASAAALAAALVPAPAHAAPPTDPNAILAAGPAPKTFQAEANKWVNETMEVRNDGDKPLKVVLHVETRGLWFASSYITCKYTESIPGGKIPDLTDTGEALCEVPNPIEPGGSYKLSGGFIRVHPKAPAGAEYSYRFTWYTRDYADAQGPTWLGRD</sequence>
<evidence type="ECO:0000256" key="1">
    <source>
        <dbReference type="SAM" id="SignalP"/>
    </source>
</evidence>
<reference evidence="2 3" key="1">
    <citation type="submission" date="2020-08" db="EMBL/GenBank/DDBJ databases">
        <title>Sequencing the genomes of 1000 actinobacteria strains.</title>
        <authorList>
            <person name="Klenk H.-P."/>
        </authorList>
    </citation>
    <scope>NUCLEOTIDE SEQUENCE [LARGE SCALE GENOMIC DNA]</scope>
    <source>
        <strain evidence="2 3">DSM 45518</strain>
    </source>
</reference>
<dbReference type="PROSITE" id="PS51318">
    <property type="entry name" value="TAT"/>
    <property type="match status" value="1"/>
</dbReference>
<evidence type="ECO:0000313" key="3">
    <source>
        <dbReference type="Proteomes" id="UP000542742"/>
    </source>
</evidence>
<accession>A0A7W7FZW6</accession>
<name>A0A7W7FZW6_9ACTN</name>
<dbReference type="AlphaFoldDB" id="A0A7W7FZW6"/>
<dbReference type="EMBL" id="JACHMF010000001">
    <property type="protein sequence ID" value="MBB4692513.1"/>
    <property type="molecule type" value="Genomic_DNA"/>
</dbReference>